<name>A0A0C2VEY3_9BACL</name>
<gene>
    <name evidence="4" type="ORF">KR50_16290</name>
</gene>
<dbReference type="InterPro" id="IPR014748">
    <property type="entry name" value="Enoyl-CoA_hydra_C"/>
</dbReference>
<keyword evidence="5" id="KW-1185">Reference proteome</keyword>
<dbReference type="CDD" id="cd06558">
    <property type="entry name" value="crotonase-like"/>
    <property type="match status" value="1"/>
</dbReference>
<evidence type="ECO:0000313" key="5">
    <source>
        <dbReference type="Proteomes" id="UP000031972"/>
    </source>
</evidence>
<comment type="caution">
    <text evidence="4">The sequence shown here is derived from an EMBL/GenBank/DDBJ whole genome shotgun (WGS) entry which is preliminary data.</text>
</comment>
<dbReference type="SUPFAM" id="SSF52096">
    <property type="entry name" value="ClpP/crotonase"/>
    <property type="match status" value="1"/>
</dbReference>
<accession>A0A0C2VEY3</accession>
<organism evidence="4 5">
    <name type="scientific">Jeotgalibacillus campisalis</name>
    <dbReference type="NCBI Taxonomy" id="220754"/>
    <lineage>
        <taxon>Bacteria</taxon>
        <taxon>Bacillati</taxon>
        <taxon>Bacillota</taxon>
        <taxon>Bacilli</taxon>
        <taxon>Bacillales</taxon>
        <taxon>Caryophanaceae</taxon>
        <taxon>Jeotgalibacillus</taxon>
    </lineage>
</organism>
<dbReference type="Gene3D" id="1.10.12.10">
    <property type="entry name" value="Lyase 2-enoyl-coa Hydratase, Chain A, domain 2"/>
    <property type="match status" value="1"/>
</dbReference>
<comment type="similarity">
    <text evidence="1 3">Belongs to the enoyl-CoA hydratase/isomerase family.</text>
</comment>
<evidence type="ECO:0000256" key="1">
    <source>
        <dbReference type="ARBA" id="ARBA00005254"/>
    </source>
</evidence>
<dbReference type="InterPro" id="IPR001753">
    <property type="entry name" value="Enoyl-CoA_hydra/iso"/>
</dbReference>
<dbReference type="PROSITE" id="PS00166">
    <property type="entry name" value="ENOYL_COA_HYDRATASE"/>
    <property type="match status" value="1"/>
</dbReference>
<dbReference type="AlphaFoldDB" id="A0A0C2VEY3"/>
<dbReference type="Proteomes" id="UP000031972">
    <property type="component" value="Unassembled WGS sequence"/>
</dbReference>
<dbReference type="GO" id="GO:0006635">
    <property type="term" value="P:fatty acid beta-oxidation"/>
    <property type="evidence" value="ECO:0007669"/>
    <property type="project" value="TreeGrafter"/>
</dbReference>
<dbReference type="EMBL" id="JXRR01000014">
    <property type="protein sequence ID" value="KIL47462.1"/>
    <property type="molecule type" value="Genomic_DNA"/>
</dbReference>
<dbReference type="Pfam" id="PF00378">
    <property type="entry name" value="ECH_1"/>
    <property type="match status" value="1"/>
</dbReference>
<dbReference type="RefSeq" id="WP_041057036.1">
    <property type="nucleotide sequence ID" value="NZ_JXRR01000014.1"/>
</dbReference>
<proteinExistence type="inferred from homology"/>
<dbReference type="PANTHER" id="PTHR11941:SF54">
    <property type="entry name" value="ENOYL-COA HYDRATASE, MITOCHONDRIAL"/>
    <property type="match status" value="1"/>
</dbReference>
<reference evidence="4 5" key="1">
    <citation type="submission" date="2015-01" db="EMBL/GenBank/DDBJ databases">
        <title>Jeotgalibacillus campisalis genome sequencing.</title>
        <authorList>
            <person name="Goh K.M."/>
            <person name="Chan K.-G."/>
            <person name="Yaakop A.S."/>
            <person name="Ee R."/>
            <person name="Gan H.M."/>
            <person name="Chan C.S."/>
        </authorList>
    </citation>
    <scope>NUCLEOTIDE SEQUENCE [LARGE SCALE GENOMIC DNA]</scope>
    <source>
        <strain evidence="4 5">SF-57</strain>
    </source>
</reference>
<dbReference type="PANTHER" id="PTHR11941">
    <property type="entry name" value="ENOYL-COA HYDRATASE-RELATED"/>
    <property type="match status" value="1"/>
</dbReference>
<dbReference type="FunFam" id="3.90.226.10:FF:000009">
    <property type="entry name" value="Carnitinyl-CoA dehydratase"/>
    <property type="match status" value="1"/>
</dbReference>
<dbReference type="GO" id="GO:0016836">
    <property type="term" value="F:hydro-lyase activity"/>
    <property type="evidence" value="ECO:0007669"/>
    <property type="project" value="UniProtKB-ARBA"/>
</dbReference>
<sequence>MVNNETMIKTARDNAVGIITLNRPEVLNALNIKMVAEIVFALERFDRDETVKVMVIQGAGRAFAAGADIDEMLDKGSIDLELHNQFTDWDRIAKIKKPIIGALHGFVLGGGFELALSCDILLAGQNTEFGFPEVGLGIMPGAGGTQRLTKLIGHQRAMKWLLTGARFSAAEAMNCGIVSSVFPDELLKEETKKMARAIAEKPALSVRLIKESVHKANELSLFEGMQQERKNFYLLFSSEDQKEGMRAFKERRKADFKGR</sequence>
<dbReference type="Gene3D" id="3.90.226.10">
    <property type="entry name" value="2-enoyl-CoA Hydratase, Chain A, domain 1"/>
    <property type="match status" value="1"/>
</dbReference>
<dbReference type="InterPro" id="IPR029045">
    <property type="entry name" value="ClpP/crotonase-like_dom_sf"/>
</dbReference>
<dbReference type="InterPro" id="IPR018376">
    <property type="entry name" value="Enoyl-CoA_hyd/isom_CS"/>
</dbReference>
<keyword evidence="2" id="KW-0456">Lyase</keyword>
<evidence type="ECO:0000313" key="4">
    <source>
        <dbReference type="EMBL" id="KIL47462.1"/>
    </source>
</evidence>
<dbReference type="PATRIC" id="fig|220754.4.peg.1649"/>
<protein>
    <submittedName>
        <fullName evidence="4">Enoyl-CoA hydratase</fullName>
    </submittedName>
</protein>
<dbReference type="FunFam" id="1.10.12.10:FF:000001">
    <property type="entry name" value="Probable enoyl-CoA hydratase, mitochondrial"/>
    <property type="match status" value="1"/>
</dbReference>
<evidence type="ECO:0000256" key="3">
    <source>
        <dbReference type="RuleBase" id="RU003707"/>
    </source>
</evidence>
<evidence type="ECO:0000256" key="2">
    <source>
        <dbReference type="ARBA" id="ARBA00023239"/>
    </source>
</evidence>